<dbReference type="EMBL" id="CP000975">
    <property type="protein sequence ID" value="ACD83447.1"/>
    <property type="molecule type" value="Genomic_DNA"/>
</dbReference>
<dbReference type="HOGENOM" id="CLU_3100697_0_0_0"/>
<evidence type="ECO:0000313" key="2">
    <source>
        <dbReference type="Proteomes" id="UP000009149"/>
    </source>
</evidence>
<accession>B3DVU4</accession>
<reference evidence="1 2" key="1">
    <citation type="journal article" date="2008" name="Biol. Direct">
        <title>Complete genome sequence of the extremely acidophilic methanotroph isolate V4, Methylacidiphilum infernorum, a representative of the bacterial phylum Verrucomicrobia.</title>
        <authorList>
            <person name="Hou S."/>
            <person name="Makarova K.S."/>
            <person name="Saw J.H."/>
            <person name="Senin P."/>
            <person name="Ly B.V."/>
            <person name="Zhou Z."/>
            <person name="Ren Y."/>
            <person name="Wang J."/>
            <person name="Galperin M.Y."/>
            <person name="Omelchenko M.V."/>
            <person name="Wolf Y.I."/>
            <person name="Yutin N."/>
            <person name="Koonin E.V."/>
            <person name="Stott M.B."/>
            <person name="Mountain B.W."/>
            <person name="Crowe M.A."/>
            <person name="Smirnova A.V."/>
            <person name="Dunfield P.F."/>
            <person name="Feng L."/>
            <person name="Wang L."/>
            <person name="Alam M."/>
        </authorList>
    </citation>
    <scope>NUCLEOTIDE SEQUENCE [LARGE SCALE GENOMIC DNA]</scope>
    <source>
        <strain evidence="2">Isolate V4</strain>
    </source>
</reference>
<dbReference type="Proteomes" id="UP000009149">
    <property type="component" value="Chromosome"/>
</dbReference>
<gene>
    <name evidence="1" type="ordered locus">Minf_1393</name>
</gene>
<organism evidence="1 2">
    <name type="scientific">Methylacidiphilum infernorum (isolate V4)</name>
    <name type="common">Methylokorus infernorum (strain V4)</name>
    <dbReference type="NCBI Taxonomy" id="481448"/>
    <lineage>
        <taxon>Bacteria</taxon>
        <taxon>Pseudomonadati</taxon>
        <taxon>Verrucomicrobiota</taxon>
        <taxon>Methylacidiphilae</taxon>
        <taxon>Methylacidiphilales</taxon>
        <taxon>Methylacidiphilaceae</taxon>
        <taxon>Methylacidiphilum (ex Ratnadevi et al. 2023)</taxon>
    </lineage>
</organism>
<name>B3DVU4_METI4</name>
<evidence type="ECO:0000313" key="1">
    <source>
        <dbReference type="EMBL" id="ACD83447.1"/>
    </source>
</evidence>
<dbReference type="AlphaFoldDB" id="B3DVU4"/>
<dbReference type="KEGG" id="min:Minf_1393"/>
<sequence>MDRPLFTCPIQDRALGRAFPSALGWFRSREVGFSIIGSRQWGGFPRLKGSF</sequence>
<proteinExistence type="predicted"/>
<dbReference type="STRING" id="481448.Minf_1393"/>
<protein>
    <submittedName>
        <fullName evidence="1">Uncharacterized protein</fullName>
    </submittedName>
</protein>